<evidence type="ECO:0000313" key="2">
    <source>
        <dbReference type="EMBL" id="PJZ26907.1"/>
    </source>
</evidence>
<keyword evidence="3" id="KW-1185">Reference proteome</keyword>
<organism evidence="2 3">
    <name type="scientific">Leptospira hartskeerlii</name>
    <dbReference type="NCBI Taxonomy" id="2023177"/>
    <lineage>
        <taxon>Bacteria</taxon>
        <taxon>Pseudomonadati</taxon>
        <taxon>Spirochaetota</taxon>
        <taxon>Spirochaetia</taxon>
        <taxon>Leptospirales</taxon>
        <taxon>Leptospiraceae</taxon>
        <taxon>Leptospira</taxon>
    </lineage>
</organism>
<dbReference type="Proteomes" id="UP000232196">
    <property type="component" value="Unassembled WGS sequence"/>
</dbReference>
<dbReference type="RefSeq" id="WP_100705701.1">
    <property type="nucleotide sequence ID" value="NZ_NPDL01000002.1"/>
</dbReference>
<sequence length="297" mass="33887">MKILIILLPLFIFHCSQIQWRPASLAVERGWSETGKNIVQTEVIYEEKDAWNPLSGTTHKKNYRTKFRIYEIPGTLSDSGDPPIYSYEIGSWTLPGSVYFHSATNRLFWIQGINDEYGGAIRFPAVWSPKGFRSFEPKSFQKEDQTIFQFVPSPDGGKAAIILGKLRSDLEIESPVLIIADVNGQSSSYDRSYFEFPLVKWEETPEFRIRWSENSDLLYIRVQNQVFKTNEKSKKLEEAKEFPVCFYPASNFGPVGISPGGKGGDSDIARDMEAPPFKRFKDKPLVKSLNQTKDCSQ</sequence>
<gene>
    <name evidence="2" type="ORF">CH357_05330</name>
</gene>
<evidence type="ECO:0000313" key="3">
    <source>
        <dbReference type="Proteomes" id="UP000232196"/>
    </source>
</evidence>
<name>A0A2M9XGU3_9LEPT</name>
<evidence type="ECO:0000256" key="1">
    <source>
        <dbReference type="SAM" id="MobiDB-lite"/>
    </source>
</evidence>
<feature type="region of interest" description="Disordered" evidence="1">
    <location>
        <begin position="257"/>
        <end position="279"/>
    </location>
</feature>
<protein>
    <submittedName>
        <fullName evidence="2">Uncharacterized protein</fullName>
    </submittedName>
</protein>
<reference evidence="2 3" key="1">
    <citation type="submission" date="2017-07" db="EMBL/GenBank/DDBJ databases">
        <title>Leptospira spp. isolated from tropical soils.</title>
        <authorList>
            <person name="Thibeaux R."/>
            <person name="Iraola G."/>
            <person name="Ferres I."/>
            <person name="Bierque E."/>
            <person name="Girault D."/>
            <person name="Soupe-Gilbert M.-E."/>
            <person name="Picardeau M."/>
            <person name="Goarant C."/>
        </authorList>
    </citation>
    <scope>NUCLEOTIDE SEQUENCE [LARGE SCALE GENOMIC DNA]</scope>
    <source>
        <strain evidence="2 3">MCA1-C-A1</strain>
    </source>
</reference>
<proteinExistence type="predicted"/>
<comment type="caution">
    <text evidence="2">The sequence shown here is derived from an EMBL/GenBank/DDBJ whole genome shotgun (WGS) entry which is preliminary data.</text>
</comment>
<dbReference type="OrthoDB" id="332740at2"/>
<accession>A0A2M9XGU3</accession>
<dbReference type="AlphaFoldDB" id="A0A2M9XGU3"/>
<feature type="compositionally biased region" description="Basic and acidic residues" evidence="1">
    <location>
        <begin position="264"/>
        <end position="273"/>
    </location>
</feature>
<dbReference type="EMBL" id="NPDN01000002">
    <property type="protein sequence ID" value="PJZ26907.1"/>
    <property type="molecule type" value="Genomic_DNA"/>
</dbReference>